<accession>A0AAV2JHG9</accession>
<evidence type="ECO:0000256" key="1">
    <source>
        <dbReference type="SAM" id="MobiDB-lite"/>
    </source>
</evidence>
<dbReference type="AlphaFoldDB" id="A0AAV2JHG9"/>
<organism evidence="2 3">
    <name type="scientific">Knipowitschia caucasica</name>
    <name type="common">Caucasian dwarf goby</name>
    <name type="synonym">Pomatoschistus caucasicus</name>
    <dbReference type="NCBI Taxonomy" id="637954"/>
    <lineage>
        <taxon>Eukaryota</taxon>
        <taxon>Metazoa</taxon>
        <taxon>Chordata</taxon>
        <taxon>Craniata</taxon>
        <taxon>Vertebrata</taxon>
        <taxon>Euteleostomi</taxon>
        <taxon>Actinopterygii</taxon>
        <taxon>Neopterygii</taxon>
        <taxon>Teleostei</taxon>
        <taxon>Neoteleostei</taxon>
        <taxon>Acanthomorphata</taxon>
        <taxon>Gobiaria</taxon>
        <taxon>Gobiiformes</taxon>
        <taxon>Gobioidei</taxon>
        <taxon>Gobiidae</taxon>
        <taxon>Gobiinae</taxon>
        <taxon>Knipowitschia</taxon>
    </lineage>
</organism>
<proteinExistence type="predicted"/>
<sequence>MRLKDCFCELQFSVVTARAASSLGAWGGPSGVCVCLILQPPHDCPVSTAEITINEEIKSNCSSGPRLGARPTPLRDPQLQPRRRLELAARTAARSFSHRAELNLPVPQRRNCAPTPTKKEHRGPSRLKPPPGFPCVGKTGVCVRPLSVREED</sequence>
<evidence type="ECO:0000313" key="2">
    <source>
        <dbReference type="EMBL" id="CAL1575175.1"/>
    </source>
</evidence>
<reference evidence="2 3" key="1">
    <citation type="submission" date="2024-04" db="EMBL/GenBank/DDBJ databases">
        <authorList>
            <person name="Waldvogel A.-M."/>
            <person name="Schoenle A."/>
        </authorList>
    </citation>
    <scope>NUCLEOTIDE SEQUENCE [LARGE SCALE GENOMIC DNA]</scope>
</reference>
<protein>
    <submittedName>
        <fullName evidence="2">Uncharacterized protein</fullName>
    </submittedName>
</protein>
<evidence type="ECO:0000313" key="3">
    <source>
        <dbReference type="Proteomes" id="UP001497482"/>
    </source>
</evidence>
<name>A0AAV2JHG9_KNICA</name>
<dbReference type="EMBL" id="OZ035834">
    <property type="protein sequence ID" value="CAL1575175.1"/>
    <property type="molecule type" value="Genomic_DNA"/>
</dbReference>
<feature type="region of interest" description="Disordered" evidence="1">
    <location>
        <begin position="98"/>
        <end position="134"/>
    </location>
</feature>
<dbReference type="Proteomes" id="UP001497482">
    <property type="component" value="Chromosome 12"/>
</dbReference>
<gene>
    <name evidence="2" type="ORF">KC01_LOCUS6793</name>
</gene>
<keyword evidence="3" id="KW-1185">Reference proteome</keyword>